<comment type="catalytic activity">
    <reaction evidence="1 7">
        <text>Endohydrolysis of (1-&gt;4)-beta-D-glucosidic linkages in cellulose, lichenin and cereal beta-D-glucans.</text>
        <dbReference type="EC" id="3.2.1.4"/>
    </reaction>
</comment>
<dbReference type="Pfam" id="PF00942">
    <property type="entry name" value="CBM_3"/>
    <property type="match status" value="1"/>
</dbReference>
<dbReference type="GO" id="GO:0030248">
    <property type="term" value="F:cellulose binding"/>
    <property type="evidence" value="ECO:0007669"/>
    <property type="project" value="InterPro"/>
</dbReference>
<dbReference type="InterPro" id="IPR017853">
    <property type="entry name" value="GH"/>
</dbReference>
<reference evidence="9 10" key="1">
    <citation type="submission" date="2019-11" db="EMBL/GenBank/DDBJ databases">
        <title>Paenibacillus monticola sp. nov., a novel PGPR strain isolated from mountain sample in China.</title>
        <authorList>
            <person name="Zhao Q."/>
            <person name="Li H.-P."/>
            <person name="Zhang J.-L."/>
        </authorList>
    </citation>
    <scope>NUCLEOTIDE SEQUENCE [LARGE SCALE GENOMIC DNA]</scope>
    <source>
        <strain evidence="9 10">LC-T2</strain>
    </source>
</reference>
<comment type="similarity">
    <text evidence="7">Belongs to the glycosyl hydrolase 5 (cellulase A) family.</text>
</comment>
<dbReference type="EMBL" id="WJXB01000007">
    <property type="protein sequence ID" value="MRN55060.1"/>
    <property type="molecule type" value="Genomic_DNA"/>
</dbReference>
<evidence type="ECO:0000313" key="10">
    <source>
        <dbReference type="Proteomes" id="UP000463051"/>
    </source>
</evidence>
<evidence type="ECO:0000256" key="1">
    <source>
        <dbReference type="ARBA" id="ARBA00000966"/>
    </source>
</evidence>
<comment type="caution">
    <text evidence="9">The sequence shown here is derived from an EMBL/GenBank/DDBJ whole genome shotgun (WGS) entry which is preliminary data.</text>
</comment>
<dbReference type="SMART" id="SM01067">
    <property type="entry name" value="CBM_3"/>
    <property type="match status" value="1"/>
</dbReference>
<evidence type="ECO:0000313" key="9">
    <source>
        <dbReference type="EMBL" id="MRN55060.1"/>
    </source>
</evidence>
<evidence type="ECO:0000256" key="2">
    <source>
        <dbReference type="ARBA" id="ARBA00022801"/>
    </source>
</evidence>
<dbReference type="PANTHER" id="PTHR35923:SF2">
    <property type="entry name" value="ENDOGLUCANASE"/>
    <property type="match status" value="1"/>
</dbReference>
<dbReference type="InterPro" id="IPR001547">
    <property type="entry name" value="Glyco_hydro_5"/>
</dbReference>
<dbReference type="AlphaFoldDB" id="A0A7X2L389"/>
<dbReference type="Proteomes" id="UP000463051">
    <property type="component" value="Unassembled WGS sequence"/>
</dbReference>
<keyword evidence="6 7" id="KW-0624">Polysaccharide degradation</keyword>
<organism evidence="9 10">
    <name type="scientific">Paenibacillus monticola</name>
    <dbReference type="NCBI Taxonomy" id="2666075"/>
    <lineage>
        <taxon>Bacteria</taxon>
        <taxon>Bacillati</taxon>
        <taxon>Bacillota</taxon>
        <taxon>Bacilli</taxon>
        <taxon>Bacillales</taxon>
        <taxon>Paenibacillaceae</taxon>
        <taxon>Paenibacillus</taxon>
    </lineage>
</organism>
<accession>A0A7X2L389</accession>
<keyword evidence="4 7" id="KW-0119">Carbohydrate metabolism</keyword>
<sequence>MSFSLKKLGKVLLVCVLLVGGYAYSGSSVKAEGGEGYYHTVGNKIVDSAGNTAVFNGLNWFGFETGNYSPHGLWSRSMDDMLDQVKAKGYNLIRLPFCSQMFDASSQANSIDYAKNPDLVGLKPIEIMDKLIEKAGNRGIRIFLDRHRPDSGGQSALWYTPAYPETRWISDWVMLAGRYLNNPTVIGADLHNEPHGDVSWGTGDTATDWRLAAQRAGNAIQAVNPHWLIIVEGIEKNVQGNTSSYWWGGNLTGVRNYPVVLNVPNQVVYSPHDYGPGVSSQTWFSDPNFPANMPALWDATWGYISKEGIAPLIAGEFGGRSVDTASVEGQWQNKLVDYINTNHLYWTYWSLNPNSGDTGGLLLDDWVTWNAPKQLMLDRIMKPVVFNPVGGIPGGEPQTDVVHVTPLYRIGETGTTVNSIRANLQLSSSSTISIPLSELSVRYWYTSDGGTGQTVEIDYAAMGKSNLNTSIVPLGTLITGADTYAEFSFGTGAGTLSASGNSGDIQFRIYKNDWSNYNQANDYSFAPTLTSYTANNRITIYHKGVLIYGEEPK</sequence>
<dbReference type="Pfam" id="PF00150">
    <property type="entry name" value="Cellulase"/>
    <property type="match status" value="1"/>
</dbReference>
<dbReference type="InterPro" id="IPR008965">
    <property type="entry name" value="CBM2/CBM3_carb-bd_dom_sf"/>
</dbReference>
<evidence type="ECO:0000256" key="4">
    <source>
        <dbReference type="ARBA" id="ARBA00023277"/>
    </source>
</evidence>
<keyword evidence="3 7" id="KW-0136">Cellulose degradation</keyword>
<dbReference type="InterPro" id="IPR001956">
    <property type="entry name" value="CBM3"/>
</dbReference>
<dbReference type="GO" id="GO:0008810">
    <property type="term" value="F:cellulase activity"/>
    <property type="evidence" value="ECO:0007669"/>
    <property type="project" value="UniProtKB-EC"/>
</dbReference>
<dbReference type="GO" id="GO:0030245">
    <property type="term" value="P:cellulose catabolic process"/>
    <property type="evidence" value="ECO:0007669"/>
    <property type="project" value="UniProtKB-KW"/>
</dbReference>
<dbReference type="SUPFAM" id="SSF49384">
    <property type="entry name" value="Carbohydrate-binding domain"/>
    <property type="match status" value="1"/>
</dbReference>
<evidence type="ECO:0000256" key="7">
    <source>
        <dbReference type="RuleBase" id="RU361153"/>
    </source>
</evidence>
<dbReference type="InterPro" id="IPR036966">
    <property type="entry name" value="CBM3_sf"/>
</dbReference>
<dbReference type="InterPro" id="IPR018087">
    <property type="entry name" value="Glyco_hydro_5_CS"/>
</dbReference>
<gene>
    <name evidence="9" type="ORF">GJB61_18950</name>
</gene>
<feature type="domain" description="CBM3" evidence="8">
    <location>
        <begin position="400"/>
        <end position="553"/>
    </location>
</feature>
<dbReference type="RefSeq" id="WP_154120569.1">
    <property type="nucleotide sequence ID" value="NZ_WJXB01000007.1"/>
</dbReference>
<protein>
    <recommendedName>
        <fullName evidence="7">Endoglucanase</fullName>
        <ecNumber evidence="7">3.2.1.4</ecNumber>
    </recommendedName>
</protein>
<name>A0A7X2L389_9BACL</name>
<keyword evidence="10" id="KW-1185">Reference proteome</keyword>
<dbReference type="EC" id="3.2.1.4" evidence="7"/>
<proteinExistence type="inferred from homology"/>
<dbReference type="PANTHER" id="PTHR35923">
    <property type="entry name" value="MAJOR EXTRACELLULAR ENDOGLUCANASE"/>
    <property type="match status" value="1"/>
</dbReference>
<dbReference type="Gene3D" id="3.20.20.80">
    <property type="entry name" value="Glycosidases"/>
    <property type="match status" value="1"/>
</dbReference>
<dbReference type="Gene3D" id="2.60.40.710">
    <property type="entry name" value="Endoglucanase-like"/>
    <property type="match status" value="1"/>
</dbReference>
<evidence type="ECO:0000256" key="5">
    <source>
        <dbReference type="ARBA" id="ARBA00023295"/>
    </source>
</evidence>
<dbReference type="SUPFAM" id="SSF51445">
    <property type="entry name" value="(Trans)glycosidases"/>
    <property type="match status" value="1"/>
</dbReference>
<evidence type="ECO:0000256" key="6">
    <source>
        <dbReference type="ARBA" id="ARBA00023326"/>
    </source>
</evidence>
<evidence type="ECO:0000256" key="3">
    <source>
        <dbReference type="ARBA" id="ARBA00023001"/>
    </source>
</evidence>
<dbReference type="PROSITE" id="PS00659">
    <property type="entry name" value="GLYCOSYL_HYDROL_F5"/>
    <property type="match status" value="1"/>
</dbReference>
<keyword evidence="2 7" id="KW-0378">Hydrolase</keyword>
<keyword evidence="5 7" id="KW-0326">Glycosidase</keyword>
<dbReference type="PROSITE" id="PS51172">
    <property type="entry name" value="CBM3"/>
    <property type="match status" value="1"/>
</dbReference>
<evidence type="ECO:0000259" key="8">
    <source>
        <dbReference type="PROSITE" id="PS51172"/>
    </source>
</evidence>